<sequence>MMVAKATQRSFELVTADLASRPGAAMVGLNVCENGWRSVGAGVAGDAGLFRRARMVRPWGIQAAGRVEKKEARRRRDGGAMKETRWLVHGGAGGSGPSVVRDGGCGMRGEEEDVAIHWCSSGDGVSDEGATGDGFAAWPVVVERGRGGCEVWRLWSGLVRKREKIEIRVRVLVV</sequence>
<organism evidence="1 2">
    <name type="scientific">Vigna unguiculata</name>
    <name type="common">Cowpea</name>
    <dbReference type="NCBI Taxonomy" id="3917"/>
    <lineage>
        <taxon>Eukaryota</taxon>
        <taxon>Viridiplantae</taxon>
        <taxon>Streptophyta</taxon>
        <taxon>Embryophyta</taxon>
        <taxon>Tracheophyta</taxon>
        <taxon>Spermatophyta</taxon>
        <taxon>Magnoliopsida</taxon>
        <taxon>eudicotyledons</taxon>
        <taxon>Gunneridae</taxon>
        <taxon>Pentapetalae</taxon>
        <taxon>rosids</taxon>
        <taxon>fabids</taxon>
        <taxon>Fabales</taxon>
        <taxon>Fabaceae</taxon>
        <taxon>Papilionoideae</taxon>
        <taxon>50 kb inversion clade</taxon>
        <taxon>NPAAA clade</taxon>
        <taxon>indigoferoid/millettioid clade</taxon>
        <taxon>Phaseoleae</taxon>
        <taxon>Vigna</taxon>
    </lineage>
</organism>
<keyword evidence="2" id="KW-1185">Reference proteome</keyword>
<evidence type="ECO:0000313" key="2">
    <source>
        <dbReference type="Proteomes" id="UP000501690"/>
    </source>
</evidence>
<reference evidence="1 2" key="1">
    <citation type="submission" date="2019-04" db="EMBL/GenBank/DDBJ databases">
        <title>An improved genome assembly and genetic linkage map for asparagus bean, Vigna unguiculata ssp. sesquipedialis.</title>
        <authorList>
            <person name="Xia Q."/>
            <person name="Zhang R."/>
            <person name="Dong Y."/>
        </authorList>
    </citation>
    <scope>NUCLEOTIDE SEQUENCE [LARGE SCALE GENOMIC DNA]</scope>
    <source>
        <tissue evidence="1">Leaf</tissue>
    </source>
</reference>
<name>A0A4D6LL78_VIGUN</name>
<dbReference type="AlphaFoldDB" id="A0A4D6LL78"/>
<proteinExistence type="predicted"/>
<dbReference type="Proteomes" id="UP000501690">
    <property type="component" value="Linkage Group LG4"/>
</dbReference>
<dbReference type="EMBL" id="CP039348">
    <property type="protein sequence ID" value="QCD89270.1"/>
    <property type="molecule type" value="Genomic_DNA"/>
</dbReference>
<evidence type="ECO:0000313" key="1">
    <source>
        <dbReference type="EMBL" id="QCD89270.1"/>
    </source>
</evidence>
<gene>
    <name evidence="1" type="ORF">DEO72_LG4g214</name>
</gene>
<accession>A0A4D6LL78</accession>
<protein>
    <submittedName>
        <fullName evidence="1">Uncharacterized protein</fullName>
    </submittedName>
</protein>